<gene>
    <name evidence="3" type="ORF">H6G59_11260</name>
</gene>
<dbReference type="InterPro" id="IPR035093">
    <property type="entry name" value="RelE/ParE_toxin_dom_sf"/>
</dbReference>
<protein>
    <submittedName>
        <fullName evidence="3">Type II toxin-antitoxin system RelE/ParE family toxin</fullName>
    </submittedName>
</protein>
<evidence type="ECO:0000256" key="1">
    <source>
        <dbReference type="ARBA" id="ARBA00006226"/>
    </source>
</evidence>
<dbReference type="InterPro" id="IPR051803">
    <property type="entry name" value="TA_system_RelE-like_toxin"/>
</dbReference>
<dbReference type="Gene3D" id="3.30.2310.20">
    <property type="entry name" value="RelE-like"/>
    <property type="match status" value="1"/>
</dbReference>
<dbReference type="PANTHER" id="PTHR33755">
    <property type="entry name" value="TOXIN PARE1-RELATED"/>
    <property type="match status" value="1"/>
</dbReference>
<comment type="caution">
    <text evidence="3">The sequence shown here is derived from an EMBL/GenBank/DDBJ whole genome shotgun (WGS) entry which is preliminary data.</text>
</comment>
<proteinExistence type="inferred from homology"/>
<evidence type="ECO:0000256" key="2">
    <source>
        <dbReference type="ARBA" id="ARBA00022649"/>
    </source>
</evidence>
<accession>A0ABR8FF56</accession>
<organism evidence="3 4">
    <name type="scientific">Anabaena lutea FACHB-196</name>
    <dbReference type="NCBI Taxonomy" id="2692881"/>
    <lineage>
        <taxon>Bacteria</taxon>
        <taxon>Bacillati</taxon>
        <taxon>Cyanobacteriota</taxon>
        <taxon>Cyanophyceae</taxon>
        <taxon>Nostocales</taxon>
        <taxon>Nostocaceae</taxon>
        <taxon>Anabaena</taxon>
    </lineage>
</organism>
<dbReference type="EMBL" id="JACJST010000008">
    <property type="protein sequence ID" value="MBD2568470.1"/>
    <property type="molecule type" value="Genomic_DNA"/>
</dbReference>
<dbReference type="PANTHER" id="PTHR33755:SF6">
    <property type="entry name" value="PLASMID STABILIZATION SYSTEM PROTEIN"/>
    <property type="match status" value="1"/>
</dbReference>
<dbReference type="InterPro" id="IPR007712">
    <property type="entry name" value="RelE/ParE_toxin"/>
</dbReference>
<comment type="similarity">
    <text evidence="1">Belongs to the RelE toxin family.</text>
</comment>
<reference evidence="3 4" key="1">
    <citation type="journal article" date="2020" name="ISME J.">
        <title>Comparative genomics reveals insights into cyanobacterial evolution and habitat adaptation.</title>
        <authorList>
            <person name="Chen M.Y."/>
            <person name="Teng W.K."/>
            <person name="Zhao L."/>
            <person name="Hu C.X."/>
            <person name="Zhou Y.K."/>
            <person name="Han B.P."/>
            <person name="Song L.R."/>
            <person name="Shu W.S."/>
        </authorList>
    </citation>
    <scope>NUCLEOTIDE SEQUENCE [LARGE SCALE GENOMIC DNA]</scope>
    <source>
        <strain evidence="3 4">FACHB-196</strain>
    </source>
</reference>
<keyword evidence="2" id="KW-1277">Toxin-antitoxin system</keyword>
<dbReference type="Proteomes" id="UP000640531">
    <property type="component" value="Unassembled WGS sequence"/>
</dbReference>
<dbReference type="Pfam" id="PF05016">
    <property type="entry name" value="ParE_toxin"/>
    <property type="match status" value="1"/>
</dbReference>
<name>A0ABR8FF56_9NOST</name>
<keyword evidence="4" id="KW-1185">Reference proteome</keyword>
<dbReference type="RefSeq" id="WP_190714418.1">
    <property type="nucleotide sequence ID" value="NZ_JACJST010000008.1"/>
</dbReference>
<evidence type="ECO:0000313" key="4">
    <source>
        <dbReference type="Proteomes" id="UP000640531"/>
    </source>
</evidence>
<sequence>MSNYSLTDQAIEDINEICEYLSNFNLDSATEFLNSIENKCQTLVQFPNMGRSYAELSPELRGISVNPYIIFYRLIKDDVEIIRVVNGYRNLESLFSESEI</sequence>
<evidence type="ECO:0000313" key="3">
    <source>
        <dbReference type="EMBL" id="MBD2568470.1"/>
    </source>
</evidence>